<dbReference type="Gene3D" id="3.40.50.1820">
    <property type="entry name" value="alpha/beta hydrolase"/>
    <property type="match status" value="1"/>
</dbReference>
<organism evidence="2 3">
    <name type="scientific">Ramlibacter aquaticus</name>
    <dbReference type="NCBI Taxonomy" id="2780094"/>
    <lineage>
        <taxon>Bacteria</taxon>
        <taxon>Pseudomonadati</taxon>
        <taxon>Pseudomonadota</taxon>
        <taxon>Betaproteobacteria</taxon>
        <taxon>Burkholderiales</taxon>
        <taxon>Comamonadaceae</taxon>
        <taxon>Ramlibacter</taxon>
    </lineage>
</organism>
<feature type="signal peptide" evidence="1">
    <location>
        <begin position="1"/>
        <end position="26"/>
    </location>
</feature>
<name>A0ABR9S9F1_9BURK</name>
<feature type="chain" id="PRO_5045990689" evidence="1">
    <location>
        <begin position="27"/>
        <end position="348"/>
    </location>
</feature>
<keyword evidence="1" id="KW-0732">Signal</keyword>
<sequence>MRRLHSLAGRAAAALGLALCVASAQAAMGLAELPGREGDGPVTVFYPSAGPEATVQRGPFSLQLAPDAPPSPGNGRLVAISHGSGGNPWVHADLARVLVQHGYVVAMPRHRGDNALDPSTPGPQSWRQRPGEVSRAIDAVLADPRFAALDARHVGLYGMSAGGHTALVFAGGRWSPGAFRRHCEANLEADFAFCVGLATRLHHDAWDGLREWVVRQVLRLKFRDEAWLGHEDPRVAAVVAGVPAAADFDMASLARPRVPLALVTARDDRWLVPRFHSTPVLAACLPRCEWLADIAGGHGALLSPPPPADRLGDIALDLLGDPLGFDRGAMHGIDEAIAGFFDRHLTRP</sequence>
<evidence type="ECO:0000256" key="1">
    <source>
        <dbReference type="SAM" id="SignalP"/>
    </source>
</evidence>
<gene>
    <name evidence="2" type="ORF">IM725_00150</name>
</gene>
<dbReference type="EMBL" id="JADDOJ010000001">
    <property type="protein sequence ID" value="MBE7938978.1"/>
    <property type="molecule type" value="Genomic_DNA"/>
</dbReference>
<comment type="caution">
    <text evidence="2">The sequence shown here is derived from an EMBL/GenBank/DDBJ whole genome shotgun (WGS) entry which is preliminary data.</text>
</comment>
<dbReference type="Proteomes" id="UP000715965">
    <property type="component" value="Unassembled WGS sequence"/>
</dbReference>
<evidence type="ECO:0000313" key="3">
    <source>
        <dbReference type="Proteomes" id="UP000715965"/>
    </source>
</evidence>
<dbReference type="InterPro" id="IPR016986">
    <property type="entry name" value="UCP031982_abhydr"/>
</dbReference>
<evidence type="ECO:0000313" key="2">
    <source>
        <dbReference type="EMBL" id="MBE7938978.1"/>
    </source>
</evidence>
<reference evidence="2 3" key="1">
    <citation type="submission" date="2020-10" db="EMBL/GenBank/DDBJ databases">
        <title>Draft genome of Ramlibacter aquaticus LMG 30558.</title>
        <authorList>
            <person name="Props R."/>
        </authorList>
    </citation>
    <scope>NUCLEOTIDE SEQUENCE [LARGE SCALE GENOMIC DNA]</scope>
    <source>
        <strain evidence="2 3">LMG 30558</strain>
    </source>
</reference>
<dbReference type="GO" id="GO:0016787">
    <property type="term" value="F:hydrolase activity"/>
    <property type="evidence" value="ECO:0007669"/>
    <property type="project" value="UniProtKB-KW"/>
</dbReference>
<keyword evidence="2" id="KW-0378">Hydrolase</keyword>
<dbReference type="SUPFAM" id="SSF53474">
    <property type="entry name" value="alpha/beta-Hydrolases"/>
    <property type="match status" value="1"/>
</dbReference>
<dbReference type="InterPro" id="IPR029058">
    <property type="entry name" value="AB_hydrolase_fold"/>
</dbReference>
<accession>A0ABR9S9F1</accession>
<protein>
    <submittedName>
        <fullName evidence="2">Dienelactone hydrolase</fullName>
    </submittedName>
</protein>
<proteinExistence type="predicted"/>
<keyword evidence="3" id="KW-1185">Reference proteome</keyword>
<dbReference type="RefSeq" id="WP_193778529.1">
    <property type="nucleotide sequence ID" value="NZ_JADDOJ010000001.1"/>
</dbReference>
<dbReference type="PIRSF" id="PIRSF031982">
    <property type="entry name" value="UCP031982_abhydr"/>
    <property type="match status" value="1"/>
</dbReference>